<accession>A0A285PJ61</accession>
<protein>
    <recommendedName>
        <fullName evidence="3">Apea-like HEPN domain-containing protein</fullName>
    </recommendedName>
</protein>
<dbReference type="Proteomes" id="UP000219439">
    <property type="component" value="Unassembled WGS sequence"/>
</dbReference>
<reference evidence="1 2" key="1">
    <citation type="submission" date="2017-09" db="EMBL/GenBank/DDBJ databases">
        <authorList>
            <person name="Ehlers B."/>
            <person name="Leendertz F.H."/>
        </authorList>
    </citation>
    <scope>NUCLEOTIDE SEQUENCE [LARGE SCALE GENOMIC DNA]</scope>
    <source>
        <strain evidence="1 2">DSM 18289</strain>
    </source>
</reference>
<gene>
    <name evidence="1" type="ORF">SAMN06265368_4440</name>
</gene>
<sequence>MRKLSKEAAGNLHVDLELSRDFLISFSRFEYALKEKLYVHKGDAVKPLKVNYSKFGADIRDRFKEKMTGDPTLKKAVEYFCSEPPKEQIWDGEKPRWSEQETGVEATSDNMIQLIYRVRNNLFHGGKGWLHPEGNNERDKLLMEYALEILEAMLDCDEALKHEFSSYQ</sequence>
<proteinExistence type="predicted"/>
<keyword evidence="2" id="KW-1185">Reference proteome</keyword>
<organism evidence="1 2">
    <name type="scientific">Cohaesibacter gelatinilyticus</name>
    <dbReference type="NCBI Taxonomy" id="372072"/>
    <lineage>
        <taxon>Bacteria</taxon>
        <taxon>Pseudomonadati</taxon>
        <taxon>Pseudomonadota</taxon>
        <taxon>Alphaproteobacteria</taxon>
        <taxon>Hyphomicrobiales</taxon>
        <taxon>Cohaesibacteraceae</taxon>
    </lineage>
</organism>
<evidence type="ECO:0008006" key="3">
    <source>
        <dbReference type="Google" id="ProtNLM"/>
    </source>
</evidence>
<evidence type="ECO:0000313" key="1">
    <source>
        <dbReference type="EMBL" id="SNZ21323.1"/>
    </source>
</evidence>
<name>A0A285PJ61_9HYPH</name>
<evidence type="ECO:0000313" key="2">
    <source>
        <dbReference type="Proteomes" id="UP000219439"/>
    </source>
</evidence>
<dbReference type="AlphaFoldDB" id="A0A285PJ61"/>
<dbReference type="OrthoDB" id="1442157at2"/>
<dbReference type="RefSeq" id="WP_097155694.1">
    <property type="nucleotide sequence ID" value="NZ_OBEL01000007.1"/>
</dbReference>
<dbReference type="EMBL" id="OBEL01000007">
    <property type="protein sequence ID" value="SNZ21323.1"/>
    <property type="molecule type" value="Genomic_DNA"/>
</dbReference>